<dbReference type="Proteomes" id="UP000321436">
    <property type="component" value="Unassembled WGS sequence"/>
</dbReference>
<keyword evidence="2" id="KW-1185">Reference proteome</keyword>
<comment type="caution">
    <text evidence="1">The sequence shown here is derived from an EMBL/GenBank/DDBJ whole genome shotgun (WGS) entry which is preliminary data.</text>
</comment>
<gene>
    <name evidence="1" type="ORF">CCY01nite_49570</name>
</gene>
<sequence length="93" mass="10379">MYIWSLMLFTFTNTVTMRQLPSAAGTLRIAVPVLAQEKGIAQCTIYDDRLMPVRMVPLTGGLEKGVYTLQLKTLPPGAYTVCVRQQMITITIE</sequence>
<evidence type="ECO:0008006" key="3">
    <source>
        <dbReference type="Google" id="ProtNLM"/>
    </source>
</evidence>
<proteinExistence type="predicted"/>
<reference evidence="1 2" key="1">
    <citation type="submission" date="2019-07" db="EMBL/GenBank/DDBJ databases">
        <title>Whole genome shotgun sequence of Chitinophaga cymbidii NBRC 109752.</title>
        <authorList>
            <person name="Hosoyama A."/>
            <person name="Uohara A."/>
            <person name="Ohji S."/>
            <person name="Ichikawa N."/>
        </authorList>
    </citation>
    <scope>NUCLEOTIDE SEQUENCE [LARGE SCALE GENOMIC DNA]</scope>
    <source>
        <strain evidence="1 2">NBRC 109752</strain>
    </source>
</reference>
<organism evidence="1 2">
    <name type="scientific">Chitinophaga cymbidii</name>
    <dbReference type="NCBI Taxonomy" id="1096750"/>
    <lineage>
        <taxon>Bacteria</taxon>
        <taxon>Pseudomonadati</taxon>
        <taxon>Bacteroidota</taxon>
        <taxon>Chitinophagia</taxon>
        <taxon>Chitinophagales</taxon>
        <taxon>Chitinophagaceae</taxon>
        <taxon>Chitinophaga</taxon>
    </lineage>
</organism>
<name>A0A512RSM8_9BACT</name>
<dbReference type="RefSeq" id="WP_146867310.1">
    <property type="nucleotide sequence ID" value="NZ_BKAU01000007.1"/>
</dbReference>
<evidence type="ECO:0000313" key="1">
    <source>
        <dbReference type="EMBL" id="GEP98697.1"/>
    </source>
</evidence>
<protein>
    <recommendedName>
        <fullName evidence="3">Secretion system C-terminal sorting domain-containing protein</fullName>
    </recommendedName>
</protein>
<evidence type="ECO:0000313" key="2">
    <source>
        <dbReference type="Proteomes" id="UP000321436"/>
    </source>
</evidence>
<dbReference type="OrthoDB" id="677316at2"/>
<accession>A0A512RSM8</accession>
<dbReference type="EMBL" id="BKAU01000007">
    <property type="protein sequence ID" value="GEP98697.1"/>
    <property type="molecule type" value="Genomic_DNA"/>
</dbReference>
<dbReference type="AlphaFoldDB" id="A0A512RSM8"/>